<protein>
    <submittedName>
        <fullName evidence="3">Iron ABC transporter permease</fullName>
    </submittedName>
</protein>
<reference evidence="4" key="1">
    <citation type="submission" date="2019-09" db="EMBL/GenBank/DDBJ databases">
        <title>Isolation and complete genome sequencing of Methylocystis species.</title>
        <authorList>
            <person name="Rumah B.L."/>
            <person name="Stead C.E."/>
            <person name="Stevens B.C."/>
            <person name="Minton N.P."/>
            <person name="Grosse-Honebrink A."/>
            <person name="Zhang Y."/>
        </authorList>
    </citation>
    <scope>NUCLEOTIDE SEQUENCE [LARGE SCALE GENOMIC DNA]</scope>
    <source>
        <strain evidence="4">BRCS1</strain>
    </source>
</reference>
<keyword evidence="4" id="KW-1185">Reference proteome</keyword>
<dbReference type="InterPro" id="IPR010791">
    <property type="entry name" value="AttH_dom"/>
</dbReference>
<reference evidence="3 4" key="2">
    <citation type="journal article" date="2021" name="AMB Express">
        <title>Isolation and characterisation of Methylocystis spp. for poly-3-hydroxybutyrate production using waste methane feedstocks.</title>
        <authorList>
            <person name="Rumah B.L."/>
            <person name="Stead C.E."/>
            <person name="Claxton Stevens B.H."/>
            <person name="Minton N.P."/>
            <person name="Grosse-Honebrink A."/>
            <person name="Zhang Y."/>
        </authorList>
    </citation>
    <scope>NUCLEOTIDE SEQUENCE [LARGE SCALE GENOMIC DNA]</scope>
    <source>
        <strain evidence="3 4">BRCS1</strain>
    </source>
</reference>
<sequence length="367" mass="40493">MNARSPNSSQERSSTISRRSALLLALSSSGALAQGFGGLGATAPGFAIPRAGTPLAFPRDHGAHPDFRTEWWYVTANLKGDDGAAYGVQWTLFRFALQPNAARAGWDDRNVWMGHAAATSASEHLFAQKFARGGIGQAGVEASPFRAFIDDWVLETRDDSVDAGIERLRVAASDRSFAYALDLTATGPVVLQGEGGYSRKSEAGQASYYYSQPFFRAEGSLSMSGRKIQVSGRAWMDREWSSQPLSADQKGWDWFSLHLEGGARLMLYRMRSVEAAPFLFGNWIDADGATSILAREDIVLEPLETTRIADRDVPIRWRVKIKNRNVDIETRPLNPKSWMGTDFAYWEGPIRFTGSHSGEGYLEMTGY</sequence>
<dbReference type="Pfam" id="PF17186">
    <property type="entry name" value="Lipocalin_9"/>
    <property type="match status" value="1"/>
</dbReference>
<accession>A0ABX6EJN9</accession>
<dbReference type="PANTHER" id="PTHR38591">
    <property type="entry name" value="HYDROLASE"/>
    <property type="match status" value="1"/>
</dbReference>
<feature type="domain" description="AttH" evidence="2">
    <location>
        <begin position="69"/>
        <end position="242"/>
    </location>
</feature>
<evidence type="ECO:0000313" key="4">
    <source>
        <dbReference type="Proteomes" id="UP000424673"/>
    </source>
</evidence>
<dbReference type="RefSeq" id="WP_154452672.1">
    <property type="nucleotide sequence ID" value="NZ_CP044328.1"/>
</dbReference>
<dbReference type="Proteomes" id="UP000424673">
    <property type="component" value="Chromosome"/>
</dbReference>
<dbReference type="SUPFAM" id="SSF159245">
    <property type="entry name" value="AttH-like"/>
    <property type="match status" value="1"/>
</dbReference>
<dbReference type="Gene3D" id="2.40.370.10">
    <property type="entry name" value="AttH-like domain"/>
    <property type="match status" value="2"/>
</dbReference>
<keyword evidence="1" id="KW-0732">Signal</keyword>
<organism evidence="3 4">
    <name type="scientific">Methylocystis rosea</name>
    <dbReference type="NCBI Taxonomy" id="173366"/>
    <lineage>
        <taxon>Bacteria</taxon>
        <taxon>Pseudomonadati</taxon>
        <taxon>Pseudomonadota</taxon>
        <taxon>Alphaproteobacteria</taxon>
        <taxon>Hyphomicrobiales</taxon>
        <taxon>Methylocystaceae</taxon>
        <taxon>Methylocystis</taxon>
    </lineage>
</organism>
<dbReference type="InterPro" id="IPR006311">
    <property type="entry name" value="TAT_signal"/>
</dbReference>
<dbReference type="InterPro" id="IPR023374">
    <property type="entry name" value="AttH-like_dom_sf"/>
</dbReference>
<name>A0ABX6EJN9_9HYPH</name>
<feature type="signal peptide" evidence="1">
    <location>
        <begin position="1"/>
        <end position="33"/>
    </location>
</feature>
<dbReference type="EMBL" id="CP044328">
    <property type="protein sequence ID" value="QGM94539.1"/>
    <property type="molecule type" value="Genomic_DNA"/>
</dbReference>
<evidence type="ECO:0000259" key="2">
    <source>
        <dbReference type="Pfam" id="PF07143"/>
    </source>
</evidence>
<dbReference type="PROSITE" id="PS51318">
    <property type="entry name" value="TAT"/>
    <property type="match status" value="1"/>
</dbReference>
<gene>
    <name evidence="3" type="ORF">F7D13_11175</name>
</gene>
<evidence type="ECO:0000256" key="1">
    <source>
        <dbReference type="SAM" id="SignalP"/>
    </source>
</evidence>
<dbReference type="Pfam" id="PF07143">
    <property type="entry name" value="CrtC"/>
    <property type="match status" value="1"/>
</dbReference>
<dbReference type="PANTHER" id="PTHR38591:SF1">
    <property type="entry name" value="BLL1000 PROTEIN"/>
    <property type="match status" value="1"/>
</dbReference>
<feature type="chain" id="PRO_5045265367" evidence="1">
    <location>
        <begin position="34"/>
        <end position="367"/>
    </location>
</feature>
<proteinExistence type="predicted"/>
<evidence type="ECO:0000313" key="3">
    <source>
        <dbReference type="EMBL" id="QGM94539.1"/>
    </source>
</evidence>